<dbReference type="Proteomes" id="UP000003843">
    <property type="component" value="Unassembled WGS sequence"/>
</dbReference>
<comment type="caution">
    <text evidence="1">The sequence shown here is derived from an EMBL/GenBank/DDBJ whole genome shotgun (WGS) entry which is preliminary data.</text>
</comment>
<sequence>MMFLFGVICFGWIIAPNRQADFCRNSVRESAVCVPDAAFRFRAACRLYSRFRRLRHIFSIPVWNNHIKKVFFVFAAISLRMQPLHTFYRRG</sequence>
<name>D0W6W7_NEILA</name>
<dbReference type="AlphaFoldDB" id="D0W6W7"/>
<accession>D0W6W7</accession>
<gene>
    <name evidence="1" type="ORF">NEILACOT_03258</name>
</gene>
<evidence type="ECO:0000313" key="2">
    <source>
        <dbReference type="Proteomes" id="UP000003843"/>
    </source>
</evidence>
<evidence type="ECO:0000313" key="1">
    <source>
        <dbReference type="EMBL" id="EEZ76569.1"/>
    </source>
</evidence>
<proteinExistence type="predicted"/>
<dbReference type="EMBL" id="ACEQ02000003">
    <property type="protein sequence ID" value="EEZ76569.1"/>
    <property type="molecule type" value="Genomic_DNA"/>
</dbReference>
<protein>
    <submittedName>
        <fullName evidence="1">Uncharacterized protein</fullName>
    </submittedName>
</protein>
<organism evidence="1 2">
    <name type="scientific">Neisseria lactamica ATCC 23970</name>
    <dbReference type="NCBI Taxonomy" id="546265"/>
    <lineage>
        <taxon>Bacteria</taxon>
        <taxon>Pseudomonadati</taxon>
        <taxon>Pseudomonadota</taxon>
        <taxon>Betaproteobacteria</taxon>
        <taxon>Neisseriales</taxon>
        <taxon>Neisseriaceae</taxon>
        <taxon>Neisseria</taxon>
    </lineage>
</organism>
<reference evidence="1 2" key="1">
    <citation type="submission" date="2009-10" db="EMBL/GenBank/DDBJ databases">
        <authorList>
            <person name="Weinstock G."/>
            <person name="Sodergren E."/>
            <person name="Clifton S."/>
            <person name="Fulton L."/>
            <person name="Fulton B."/>
            <person name="Courtney L."/>
            <person name="Fronick C."/>
            <person name="Harrison M."/>
            <person name="Strong C."/>
            <person name="Farmer C."/>
            <person name="Delahaunty K."/>
            <person name="Markovic C."/>
            <person name="Hall O."/>
            <person name="Minx P."/>
            <person name="Tomlinson C."/>
            <person name="Mitreva M."/>
            <person name="Nelson J."/>
            <person name="Hou S."/>
            <person name="Wollam A."/>
            <person name="Pepin K.H."/>
            <person name="Johnson M."/>
            <person name="Bhonagiri V."/>
            <person name="Nash W.E."/>
            <person name="Warren W."/>
            <person name="Chinwalla A."/>
            <person name="Mardis E.R."/>
            <person name="Wilson R.K."/>
        </authorList>
    </citation>
    <scope>NUCLEOTIDE SEQUENCE [LARGE SCALE GENOMIC DNA]</scope>
    <source>
        <strain evidence="1 2">ATCC 23970</strain>
    </source>
</reference>